<dbReference type="Gene3D" id="1.10.10.10">
    <property type="entry name" value="Winged helix-like DNA-binding domain superfamily/Winged helix DNA-binding domain"/>
    <property type="match status" value="1"/>
</dbReference>
<dbReference type="SUPFAM" id="SSF46785">
    <property type="entry name" value="Winged helix' DNA-binding domain"/>
    <property type="match status" value="1"/>
</dbReference>
<evidence type="ECO:0000256" key="1">
    <source>
        <dbReference type="ARBA" id="ARBA00023015"/>
    </source>
</evidence>
<evidence type="ECO:0000259" key="4">
    <source>
        <dbReference type="PROSITE" id="PS50995"/>
    </source>
</evidence>
<dbReference type="PANTHER" id="PTHR42756:SF1">
    <property type="entry name" value="TRANSCRIPTIONAL REPRESSOR OF EMRAB OPERON"/>
    <property type="match status" value="1"/>
</dbReference>
<feature type="domain" description="HTH marR-type" evidence="4">
    <location>
        <begin position="71"/>
        <end position="200"/>
    </location>
</feature>
<accession>A0A3L7AJ22</accession>
<dbReference type="OrthoDB" id="3177763at2"/>
<evidence type="ECO:0000313" key="5">
    <source>
        <dbReference type="EMBL" id="RLP79442.1"/>
    </source>
</evidence>
<evidence type="ECO:0000313" key="6">
    <source>
        <dbReference type="Proteomes" id="UP000269438"/>
    </source>
</evidence>
<dbReference type="EMBL" id="RCUY01000015">
    <property type="protein sequence ID" value="RLP79442.1"/>
    <property type="molecule type" value="Genomic_DNA"/>
</dbReference>
<proteinExistence type="predicted"/>
<evidence type="ECO:0000256" key="3">
    <source>
        <dbReference type="ARBA" id="ARBA00023163"/>
    </source>
</evidence>
<evidence type="ECO:0000256" key="2">
    <source>
        <dbReference type="ARBA" id="ARBA00023125"/>
    </source>
</evidence>
<dbReference type="PRINTS" id="PR00598">
    <property type="entry name" value="HTHMARR"/>
</dbReference>
<reference evidence="5 6" key="1">
    <citation type="submission" date="2018-10" db="EMBL/GenBank/DDBJ databases">
        <authorList>
            <person name="Li J."/>
        </authorList>
    </citation>
    <scope>NUCLEOTIDE SEQUENCE [LARGE SCALE GENOMIC DNA]</scope>
    <source>
        <strain evidence="5 6">JCM 11654</strain>
    </source>
</reference>
<dbReference type="SMART" id="SM00347">
    <property type="entry name" value="HTH_MARR"/>
    <property type="match status" value="1"/>
</dbReference>
<keyword evidence="6" id="KW-1185">Reference proteome</keyword>
<dbReference type="InterPro" id="IPR036390">
    <property type="entry name" value="WH_DNA-bd_sf"/>
</dbReference>
<dbReference type="Proteomes" id="UP000269438">
    <property type="component" value="Unassembled WGS sequence"/>
</dbReference>
<dbReference type="Pfam" id="PF01047">
    <property type="entry name" value="MarR"/>
    <property type="match status" value="1"/>
</dbReference>
<sequence length="202" mass="22642">MTSSIAFGLSVAKRGRSSRVGFSPRSGERRRVLICPGYPPRRHPAGTLNSLCIANDLRYVNDMEWLNNGRTLPLVSYLARAGWRALDASAQPGDITHRQLLALTLLKERGDLAQQDITRVFGLDASNVVGLLNEMEERGLILRRRDNADRRRHIVALTDEGALVLDTTFTRLASIEDELLHALSPQERETLHLLLLRVITSR</sequence>
<dbReference type="PROSITE" id="PS50995">
    <property type="entry name" value="HTH_MARR_2"/>
    <property type="match status" value="1"/>
</dbReference>
<keyword evidence="3" id="KW-0804">Transcription</keyword>
<comment type="caution">
    <text evidence="5">The sequence shown here is derived from an EMBL/GenBank/DDBJ whole genome shotgun (WGS) entry which is preliminary data.</text>
</comment>
<dbReference type="GO" id="GO:0003700">
    <property type="term" value="F:DNA-binding transcription factor activity"/>
    <property type="evidence" value="ECO:0007669"/>
    <property type="project" value="InterPro"/>
</dbReference>
<organism evidence="5 6">
    <name type="scientific">Mycetocola lacteus</name>
    <dbReference type="NCBI Taxonomy" id="76637"/>
    <lineage>
        <taxon>Bacteria</taxon>
        <taxon>Bacillati</taxon>
        <taxon>Actinomycetota</taxon>
        <taxon>Actinomycetes</taxon>
        <taxon>Micrococcales</taxon>
        <taxon>Microbacteriaceae</taxon>
        <taxon>Mycetocola</taxon>
    </lineage>
</organism>
<name>A0A3L7AJ22_9MICO</name>
<dbReference type="InterPro" id="IPR036388">
    <property type="entry name" value="WH-like_DNA-bd_sf"/>
</dbReference>
<dbReference type="PANTHER" id="PTHR42756">
    <property type="entry name" value="TRANSCRIPTIONAL REGULATOR, MARR"/>
    <property type="match status" value="1"/>
</dbReference>
<protein>
    <submittedName>
        <fullName evidence="5">MarR family transcriptional regulator</fullName>
    </submittedName>
</protein>
<gene>
    <name evidence="5" type="ORF">D9V34_16310</name>
</gene>
<dbReference type="AlphaFoldDB" id="A0A3L7AJ22"/>
<keyword evidence="1" id="KW-0805">Transcription regulation</keyword>
<dbReference type="InterPro" id="IPR023187">
    <property type="entry name" value="Tscrpt_reg_MarR-type_CS"/>
</dbReference>
<dbReference type="InterPro" id="IPR000835">
    <property type="entry name" value="HTH_MarR-typ"/>
</dbReference>
<dbReference type="PROSITE" id="PS01117">
    <property type="entry name" value="HTH_MARR_1"/>
    <property type="match status" value="1"/>
</dbReference>
<dbReference type="GO" id="GO:0003677">
    <property type="term" value="F:DNA binding"/>
    <property type="evidence" value="ECO:0007669"/>
    <property type="project" value="UniProtKB-KW"/>
</dbReference>
<keyword evidence="2" id="KW-0238">DNA-binding</keyword>